<keyword evidence="2" id="KW-1185">Reference proteome</keyword>
<sequence length="117" mass="13299">MDPNSSSWLPSWPEWSARRAAIKELQWRERMKRKIRILQSSGILARIVFWVVTLDCEEMGLLLLMCGIGHGGEVFRQTALAHILDCCDIEGEDPSLETIPKANSNLARKNNAIKHDN</sequence>
<comment type="caution">
    <text evidence="1">The sequence shown here is derived from an EMBL/GenBank/DDBJ whole genome shotgun (WGS) entry which is preliminary data.</text>
</comment>
<name>A0AAV4Y2Z1_CAEEX</name>
<evidence type="ECO:0000313" key="2">
    <source>
        <dbReference type="Proteomes" id="UP001054945"/>
    </source>
</evidence>
<dbReference type="Proteomes" id="UP001054945">
    <property type="component" value="Unassembled WGS sequence"/>
</dbReference>
<dbReference type="EMBL" id="BPLR01018712">
    <property type="protein sequence ID" value="GIZ01723.1"/>
    <property type="molecule type" value="Genomic_DNA"/>
</dbReference>
<gene>
    <name evidence="1" type="ORF">CEXT_180701</name>
</gene>
<accession>A0AAV4Y2Z1</accession>
<reference evidence="1 2" key="1">
    <citation type="submission" date="2021-06" db="EMBL/GenBank/DDBJ databases">
        <title>Caerostris extrusa draft genome.</title>
        <authorList>
            <person name="Kono N."/>
            <person name="Arakawa K."/>
        </authorList>
    </citation>
    <scope>NUCLEOTIDE SEQUENCE [LARGE SCALE GENOMIC DNA]</scope>
</reference>
<organism evidence="1 2">
    <name type="scientific">Caerostris extrusa</name>
    <name type="common">Bark spider</name>
    <name type="synonym">Caerostris bankana</name>
    <dbReference type="NCBI Taxonomy" id="172846"/>
    <lineage>
        <taxon>Eukaryota</taxon>
        <taxon>Metazoa</taxon>
        <taxon>Ecdysozoa</taxon>
        <taxon>Arthropoda</taxon>
        <taxon>Chelicerata</taxon>
        <taxon>Arachnida</taxon>
        <taxon>Araneae</taxon>
        <taxon>Araneomorphae</taxon>
        <taxon>Entelegynae</taxon>
        <taxon>Araneoidea</taxon>
        <taxon>Araneidae</taxon>
        <taxon>Caerostris</taxon>
    </lineage>
</organism>
<dbReference type="AlphaFoldDB" id="A0AAV4Y2Z1"/>
<evidence type="ECO:0000313" key="1">
    <source>
        <dbReference type="EMBL" id="GIZ01723.1"/>
    </source>
</evidence>
<proteinExistence type="predicted"/>
<protein>
    <submittedName>
        <fullName evidence="1">Uncharacterized protein</fullName>
    </submittedName>
</protein>